<gene>
    <name evidence="2" type="primary">NCAS0A07000</name>
    <name evidence="2" type="ordered locus">NCAS_0A07000</name>
</gene>
<dbReference type="InterPro" id="IPR006224">
    <property type="entry name" value="PsdUridine_synth_RluA-like_CS"/>
</dbReference>
<dbReference type="InterPro" id="IPR050188">
    <property type="entry name" value="RluA_PseudoU_synthase"/>
</dbReference>
<organism evidence="2 3">
    <name type="scientific">Naumovozyma castellii</name>
    <name type="common">Yeast</name>
    <name type="synonym">Saccharomyces castellii</name>
    <dbReference type="NCBI Taxonomy" id="27288"/>
    <lineage>
        <taxon>Eukaryota</taxon>
        <taxon>Fungi</taxon>
        <taxon>Dikarya</taxon>
        <taxon>Ascomycota</taxon>
        <taxon>Saccharomycotina</taxon>
        <taxon>Saccharomycetes</taxon>
        <taxon>Saccharomycetales</taxon>
        <taxon>Saccharomycetaceae</taxon>
        <taxon>Naumovozyma</taxon>
    </lineage>
</organism>
<dbReference type="Proteomes" id="UP000001640">
    <property type="component" value="Chromosome 1"/>
</dbReference>
<protein>
    <recommendedName>
        <fullName evidence="1">Pseudouridine synthase RsuA/RluA-like domain-containing protein</fullName>
    </recommendedName>
</protein>
<dbReference type="InterPro" id="IPR006145">
    <property type="entry name" value="PsdUridine_synth_RsuA/RluA"/>
</dbReference>
<dbReference type="PANTHER" id="PTHR21600:SF42">
    <property type="entry name" value="TRNA PSEUDOURIDINE(31) SYNTHASE"/>
    <property type="match status" value="1"/>
</dbReference>
<evidence type="ECO:0000259" key="1">
    <source>
        <dbReference type="Pfam" id="PF00849"/>
    </source>
</evidence>
<dbReference type="InterPro" id="IPR020103">
    <property type="entry name" value="PsdUridine_synth_cat_dom_sf"/>
</dbReference>
<reference evidence="2 3" key="1">
    <citation type="journal article" date="2011" name="Proc. Natl. Acad. Sci. U.S.A.">
        <title>Evolutionary erosion of yeast sex chromosomes by mating-type switching accidents.</title>
        <authorList>
            <person name="Gordon J.L."/>
            <person name="Armisen D."/>
            <person name="Proux-Wera E."/>
            <person name="Oheigeartaigh S.S."/>
            <person name="Byrne K.P."/>
            <person name="Wolfe K.H."/>
        </authorList>
    </citation>
    <scope>NUCLEOTIDE SEQUENCE [LARGE SCALE GENOMIC DNA]</scope>
    <source>
        <strain evidence="3">ATCC 76901 / BCRC 22586 / CBS 4309 / NBRC 1992 / NRRL Y-12630</strain>
    </source>
</reference>
<keyword evidence="3" id="KW-1185">Reference proteome</keyword>
<accession>G0V710</accession>
<dbReference type="GO" id="GO:0005739">
    <property type="term" value="C:mitochondrion"/>
    <property type="evidence" value="ECO:0007669"/>
    <property type="project" value="EnsemblFungi"/>
</dbReference>
<dbReference type="KEGG" id="ncs:NCAS_0A07000"/>
<dbReference type="OMA" id="RVQGKFP"/>
<dbReference type="PROSITE" id="PS01129">
    <property type="entry name" value="PSI_RLU"/>
    <property type="match status" value="1"/>
</dbReference>
<dbReference type="InParanoid" id="G0V710"/>
<reference key="2">
    <citation type="submission" date="2011-08" db="EMBL/GenBank/DDBJ databases">
        <title>Genome sequence of Naumovozyma castellii.</title>
        <authorList>
            <person name="Gordon J.L."/>
            <person name="Armisen D."/>
            <person name="Proux-Wera E."/>
            <person name="OhEigeartaigh S.S."/>
            <person name="Byrne K.P."/>
            <person name="Wolfe K.H."/>
        </authorList>
    </citation>
    <scope>NUCLEOTIDE SEQUENCE</scope>
    <source>
        <strain>Type strain:CBS 4309</strain>
    </source>
</reference>
<dbReference type="RefSeq" id="XP_003673639.1">
    <property type="nucleotide sequence ID" value="XM_003673591.1"/>
</dbReference>
<dbReference type="Pfam" id="PF00849">
    <property type="entry name" value="PseudoU_synth_2"/>
    <property type="match status" value="1"/>
</dbReference>
<evidence type="ECO:0000313" key="3">
    <source>
        <dbReference type="Proteomes" id="UP000001640"/>
    </source>
</evidence>
<dbReference type="EMBL" id="HE576752">
    <property type="protein sequence ID" value="CCC67258.1"/>
    <property type="molecule type" value="Genomic_DNA"/>
</dbReference>
<dbReference type="Gene3D" id="3.30.2350.10">
    <property type="entry name" value="Pseudouridine synthase"/>
    <property type="match status" value="1"/>
</dbReference>
<sequence>MVGEVYISNGLRKIRPYYSTRSSYAKGRWLGKPLLEILANEFRAHSKEYYLNQINLGHYRLLRDGCTLEPCQVLNTLIENKDIMVSMSHKHEAPVKQWCELEMENQDLPNRVAGFEIIYEDQDILVINKPAGIPVHPTGQFYQNTITEILKLHGKIALPCYRLDKITSGLLIMAKNAQTAGKIQERIRSRDMTKLYLARIQGKFPKLVDNPLEPIVPFTDPSLVTEVESDIYTIEPKKKFPTGLSPSRTAKTLFYPISYFPMDNSSLVACRPLTGRTHQIRIHLARLGYPIVNDTLYNKTKVKYPKRLEFMIQHQNWENSGLTENKLAEEFLNLIAESNEVFANKKRQTVHYKKCEECGSLEMDDPLTEELELWLHSWKYHDHQNTFSYETDFPSWARST</sequence>
<evidence type="ECO:0000313" key="2">
    <source>
        <dbReference type="EMBL" id="CCC67258.1"/>
    </source>
</evidence>
<dbReference type="AlphaFoldDB" id="G0V710"/>
<dbReference type="FunCoup" id="G0V710">
    <property type="interactions" value="132"/>
</dbReference>
<dbReference type="STRING" id="1064592.G0V710"/>
<dbReference type="HOGENOM" id="CLU_016902_12_1_1"/>
<dbReference type="CDD" id="cd02557">
    <property type="entry name" value="PseudoU_synth_ScRIB2"/>
    <property type="match status" value="1"/>
</dbReference>
<dbReference type="GeneID" id="96900737"/>
<dbReference type="GO" id="GO:0003723">
    <property type="term" value="F:RNA binding"/>
    <property type="evidence" value="ECO:0007669"/>
    <property type="project" value="InterPro"/>
</dbReference>
<dbReference type="PANTHER" id="PTHR21600">
    <property type="entry name" value="MITOCHONDRIAL RNA PSEUDOURIDINE SYNTHASE"/>
    <property type="match status" value="1"/>
</dbReference>
<proteinExistence type="predicted"/>
<dbReference type="GO" id="GO:0000455">
    <property type="term" value="P:enzyme-directed rRNA pseudouridine synthesis"/>
    <property type="evidence" value="ECO:0007669"/>
    <property type="project" value="TreeGrafter"/>
</dbReference>
<feature type="domain" description="Pseudouridine synthase RsuA/RluA-like" evidence="1">
    <location>
        <begin position="123"/>
        <end position="285"/>
    </location>
</feature>
<dbReference type="eggNOG" id="KOG1919">
    <property type="taxonomic scope" value="Eukaryota"/>
</dbReference>
<dbReference type="SUPFAM" id="SSF55120">
    <property type="entry name" value="Pseudouridine synthase"/>
    <property type="match status" value="1"/>
</dbReference>
<dbReference type="GO" id="GO:0009982">
    <property type="term" value="F:pseudouridine synthase activity"/>
    <property type="evidence" value="ECO:0007669"/>
    <property type="project" value="EnsemblFungi"/>
</dbReference>
<name>G0V710_NAUCA</name>
<dbReference type="GO" id="GO:0031119">
    <property type="term" value="P:tRNA pseudouridine synthesis"/>
    <property type="evidence" value="ECO:0007669"/>
    <property type="project" value="EnsemblFungi"/>
</dbReference>
<dbReference type="OrthoDB" id="424794at2759"/>